<dbReference type="EMBL" id="LDQC01000002">
    <property type="protein sequence ID" value="KTR11668.1"/>
    <property type="molecule type" value="Genomic_DNA"/>
</dbReference>
<reference evidence="1 2" key="1">
    <citation type="journal article" date="2016" name="Front. Microbiol.">
        <title>Genomic Resource of Rice Seed Associated Bacteria.</title>
        <authorList>
            <person name="Midha S."/>
            <person name="Bansal K."/>
            <person name="Sharma S."/>
            <person name="Kumar N."/>
            <person name="Patil P.P."/>
            <person name="Chaudhry V."/>
            <person name="Patil P.B."/>
        </authorList>
    </citation>
    <scope>NUCLEOTIDE SEQUENCE [LARGE SCALE GENOMIC DNA]</scope>
    <source>
        <strain evidence="1 2">NS184</strain>
    </source>
</reference>
<protein>
    <submittedName>
        <fullName evidence="1">Uncharacterized protein</fullName>
    </submittedName>
</protein>
<sequence>PAQTPTPTPTAGEARGRVPGDCYLLVPSADYARFFGAARQTATIWTADGGQRQPDGDDRIQGLRDPGEALSCTWKNEGVVAYISVVVRPAAVDADAGIADMVTGSNPTCEERLGGRVCSWTPGTDSGDDVRGTYFTRGGLTIDIMQTDFPTNGLLPAIVGEIWGD</sequence>
<organism evidence="1 2">
    <name type="scientific">Curtobacterium luteum</name>
    <dbReference type="NCBI Taxonomy" id="33881"/>
    <lineage>
        <taxon>Bacteria</taxon>
        <taxon>Bacillati</taxon>
        <taxon>Actinomycetota</taxon>
        <taxon>Actinomycetes</taxon>
        <taxon>Micrococcales</taxon>
        <taxon>Microbacteriaceae</taxon>
        <taxon>Curtobacterium</taxon>
    </lineage>
</organism>
<name>A0A175S1U7_9MICO</name>
<evidence type="ECO:0000313" key="2">
    <source>
        <dbReference type="Proteomes" id="UP000078252"/>
    </source>
</evidence>
<evidence type="ECO:0000313" key="1">
    <source>
        <dbReference type="EMBL" id="KTR11668.1"/>
    </source>
</evidence>
<gene>
    <name evidence="1" type="ORF">NS184_00200</name>
</gene>
<dbReference type="PATRIC" id="fig|33881.3.peg.735"/>
<dbReference type="Proteomes" id="UP000078252">
    <property type="component" value="Unassembled WGS sequence"/>
</dbReference>
<feature type="non-terminal residue" evidence="1">
    <location>
        <position position="1"/>
    </location>
</feature>
<dbReference type="AlphaFoldDB" id="A0A175S1U7"/>
<comment type="caution">
    <text evidence="1">The sequence shown here is derived from an EMBL/GenBank/DDBJ whole genome shotgun (WGS) entry which is preliminary data.</text>
</comment>
<dbReference type="RefSeq" id="WP_058724138.1">
    <property type="nucleotide sequence ID" value="NZ_LDQC01000002.1"/>
</dbReference>
<proteinExistence type="predicted"/>
<accession>A0A175S1U7</accession>